<dbReference type="AlphaFoldDB" id="A0A834F4K6"/>
<evidence type="ECO:0000313" key="2">
    <source>
        <dbReference type="Proteomes" id="UP000646548"/>
    </source>
</evidence>
<protein>
    <submittedName>
        <fullName evidence="1">Uncharacterized protein</fullName>
    </submittedName>
</protein>
<organism evidence="1 2">
    <name type="scientific">Oryzias melastigma</name>
    <name type="common">Marine medaka</name>
    <dbReference type="NCBI Taxonomy" id="30732"/>
    <lineage>
        <taxon>Eukaryota</taxon>
        <taxon>Metazoa</taxon>
        <taxon>Chordata</taxon>
        <taxon>Craniata</taxon>
        <taxon>Vertebrata</taxon>
        <taxon>Euteleostomi</taxon>
        <taxon>Actinopterygii</taxon>
        <taxon>Neopterygii</taxon>
        <taxon>Teleostei</taxon>
        <taxon>Neoteleostei</taxon>
        <taxon>Acanthomorphata</taxon>
        <taxon>Ovalentaria</taxon>
        <taxon>Atherinomorphae</taxon>
        <taxon>Beloniformes</taxon>
        <taxon>Adrianichthyidae</taxon>
        <taxon>Oryziinae</taxon>
        <taxon>Oryzias</taxon>
    </lineage>
</organism>
<sequence length="78" mass="8704">MKLRLTLRQWSRGACCLGEYGVRGVTSVIKVSASRARSHTGTREKARGVGEERLMDGRVWETVRLRNGAREEASAVDE</sequence>
<dbReference type="Proteomes" id="UP000646548">
    <property type="component" value="Unassembled WGS sequence"/>
</dbReference>
<evidence type="ECO:0000313" key="1">
    <source>
        <dbReference type="EMBL" id="KAF6721161.1"/>
    </source>
</evidence>
<proteinExistence type="predicted"/>
<gene>
    <name evidence="1" type="ORF">FQA47_021391</name>
</gene>
<comment type="caution">
    <text evidence="1">The sequence shown here is derived from an EMBL/GenBank/DDBJ whole genome shotgun (WGS) entry which is preliminary data.</text>
</comment>
<dbReference type="EMBL" id="WKFB01000500">
    <property type="protein sequence ID" value="KAF6721161.1"/>
    <property type="molecule type" value="Genomic_DNA"/>
</dbReference>
<reference evidence="1" key="1">
    <citation type="journal article" name="BMC Genomics">
        <title>Long-read sequencing and de novo genome assembly of marine medaka (Oryzias melastigma).</title>
        <authorList>
            <person name="Liang P."/>
            <person name="Saqib H.S.A."/>
            <person name="Ni X."/>
            <person name="Shen Y."/>
        </authorList>
    </citation>
    <scope>NUCLEOTIDE SEQUENCE</scope>
    <source>
        <strain evidence="1">Bigg-433</strain>
    </source>
</reference>
<accession>A0A834F4K6</accession>
<name>A0A834F4K6_ORYME</name>